<name>A0A0F0CLV7_9BACT</name>
<accession>A0A0F0CLV7</accession>
<evidence type="ECO:0000313" key="1">
    <source>
        <dbReference type="EMBL" id="KJJ84308.1"/>
    </source>
</evidence>
<keyword evidence="2" id="KW-1185">Reference proteome</keyword>
<proteinExistence type="predicted"/>
<sequence length="80" mass="9234">MRFSLRAGEKTRFAFTAKIKNFNFLFCDGPKTAPLPAGFYSLNNNNSQEVHIVFIFMSREIGIFIGVERENFLMCDAKKF</sequence>
<dbReference type="Proteomes" id="UP000033428">
    <property type="component" value="Unassembled WGS sequence"/>
</dbReference>
<organism evidence="1 2">
    <name type="scientific">Candidatus Omnitrophus magneticus</name>
    <dbReference type="NCBI Taxonomy" id="1609969"/>
    <lineage>
        <taxon>Bacteria</taxon>
        <taxon>Pseudomonadati</taxon>
        <taxon>Candidatus Omnitrophota</taxon>
        <taxon>Candidatus Omnitrophus</taxon>
    </lineage>
</organism>
<reference evidence="1 2" key="1">
    <citation type="submission" date="2015-02" db="EMBL/GenBank/DDBJ databases">
        <title>Single-cell genomics of uncultivated deep-branching MTB reveals a conserved set of magnetosome genes.</title>
        <authorList>
            <person name="Kolinko S."/>
            <person name="Richter M."/>
            <person name="Glockner F.O."/>
            <person name="Brachmann A."/>
            <person name="Schuler D."/>
        </authorList>
    </citation>
    <scope>NUCLEOTIDE SEQUENCE [LARGE SCALE GENOMIC DNA]</scope>
    <source>
        <strain evidence="1">SKK-01</strain>
    </source>
</reference>
<dbReference type="EMBL" id="JYNY01000372">
    <property type="protein sequence ID" value="KJJ84308.1"/>
    <property type="molecule type" value="Genomic_DNA"/>
</dbReference>
<gene>
    <name evidence="1" type="ORF">OMAG_001771</name>
</gene>
<protein>
    <submittedName>
        <fullName evidence="1">Uncharacterized protein</fullName>
    </submittedName>
</protein>
<dbReference type="AlphaFoldDB" id="A0A0F0CLV7"/>
<comment type="caution">
    <text evidence="1">The sequence shown here is derived from an EMBL/GenBank/DDBJ whole genome shotgun (WGS) entry which is preliminary data.</text>
</comment>
<evidence type="ECO:0000313" key="2">
    <source>
        <dbReference type="Proteomes" id="UP000033428"/>
    </source>
</evidence>